<dbReference type="RefSeq" id="WP_166947458.1">
    <property type="nucleotide sequence ID" value="NZ_JAARLZ010000004.1"/>
</dbReference>
<protein>
    <recommendedName>
        <fullName evidence="3">CBM-cenC domain-containing protein</fullName>
    </recommendedName>
</protein>
<evidence type="ECO:0008006" key="3">
    <source>
        <dbReference type="Google" id="ProtNLM"/>
    </source>
</evidence>
<dbReference type="Gene3D" id="2.60.120.260">
    <property type="entry name" value="Galactose-binding domain-like"/>
    <property type="match status" value="1"/>
</dbReference>
<dbReference type="EMBL" id="JAARLZ010000004">
    <property type="protein sequence ID" value="NII06441.1"/>
    <property type="molecule type" value="Genomic_DNA"/>
</dbReference>
<keyword evidence="2" id="KW-1185">Reference proteome</keyword>
<name>A0A7X5ZI79_9GAMM</name>
<proteinExistence type="predicted"/>
<sequence length="392" mass="41965">MQFSRVDFRPIASSGDDVTAALKKLDLNFGDLQSALSDSGEIGARQIQLEAKMNRLATSMSAYRNRLINGNFDFWQRGSLGTVPASSSRFLADRWRVRTVESKVDVARVPLGVWAPVFPGCGRYAFRATVSSAGTQSSYAVLAQAVEDAATLAGGKVTLSFWAYVSSPAGIGVELVQSNGGNVTTGIGSRKFVASTVGTWSRYATTIDVPALSAPEGSGDNLQVIIWLDAGSDFAARSGGVGNQSATICISQIQLETGDQLTSFERRPYAIEQQLCERYFQKSFDIDQPPVSTISAQPRANMVYADTGVVASVPLRVRMRVPPALTFWGSSTVPSSGNNWVILSGTGWQAGQTAPFIVTESEFSCTTIFPPGGFNTIKSIYVQGSWTADAEL</sequence>
<evidence type="ECO:0000313" key="1">
    <source>
        <dbReference type="EMBL" id="NII06441.1"/>
    </source>
</evidence>
<dbReference type="Proteomes" id="UP000490980">
    <property type="component" value="Unassembled WGS sequence"/>
</dbReference>
<reference evidence="1 2" key="1">
    <citation type="submission" date="2020-03" db="EMBL/GenBank/DDBJ databases">
        <authorList>
            <person name="Lai Q."/>
        </authorList>
    </citation>
    <scope>NUCLEOTIDE SEQUENCE [LARGE SCALE GENOMIC DNA]</scope>
    <source>
        <strain evidence="1 2">CCUG 25036</strain>
    </source>
</reference>
<organism evidence="1 2">
    <name type="scientific">Luteibacter anthropi</name>
    <dbReference type="NCBI Taxonomy" id="564369"/>
    <lineage>
        <taxon>Bacteria</taxon>
        <taxon>Pseudomonadati</taxon>
        <taxon>Pseudomonadota</taxon>
        <taxon>Gammaproteobacteria</taxon>
        <taxon>Lysobacterales</taxon>
        <taxon>Rhodanobacteraceae</taxon>
        <taxon>Luteibacter</taxon>
    </lineage>
</organism>
<evidence type="ECO:0000313" key="2">
    <source>
        <dbReference type="Proteomes" id="UP000490980"/>
    </source>
</evidence>
<gene>
    <name evidence="1" type="ORF">HBF25_08595</name>
</gene>
<dbReference type="InterPro" id="IPR008979">
    <property type="entry name" value="Galactose-bd-like_sf"/>
</dbReference>
<dbReference type="AlphaFoldDB" id="A0A7X5ZI79"/>
<accession>A0A7X5ZI79</accession>
<dbReference type="SUPFAM" id="SSF49785">
    <property type="entry name" value="Galactose-binding domain-like"/>
    <property type="match status" value="1"/>
</dbReference>
<comment type="caution">
    <text evidence="1">The sequence shown here is derived from an EMBL/GenBank/DDBJ whole genome shotgun (WGS) entry which is preliminary data.</text>
</comment>